<feature type="domain" description="Lipoprotein LpqB N-terminal" evidence="4">
    <location>
        <begin position="53"/>
        <end position="176"/>
    </location>
</feature>
<dbReference type="InterPro" id="IPR018910">
    <property type="entry name" value="LpqB_C"/>
</dbReference>
<dbReference type="InterPro" id="IPR006311">
    <property type="entry name" value="TAT_signal"/>
</dbReference>
<feature type="domain" description="Lipoprotein LpqB C-terminal" evidence="3">
    <location>
        <begin position="347"/>
        <end position="570"/>
    </location>
</feature>
<dbReference type="InterPro" id="IPR019606">
    <property type="entry name" value="GerMN"/>
</dbReference>
<evidence type="ECO:0000256" key="1">
    <source>
        <dbReference type="SAM" id="SignalP"/>
    </source>
</evidence>
<dbReference type="RefSeq" id="WP_106268984.1">
    <property type="nucleotide sequence ID" value="NZ_PVTX01000009.1"/>
</dbReference>
<dbReference type="PROSITE" id="PS51318">
    <property type="entry name" value="TAT"/>
    <property type="match status" value="1"/>
</dbReference>
<evidence type="ECO:0000259" key="4">
    <source>
        <dbReference type="Pfam" id="PF25976"/>
    </source>
</evidence>
<feature type="signal peptide" evidence="1">
    <location>
        <begin position="1"/>
        <end position="26"/>
    </location>
</feature>
<organism evidence="5 6">
    <name type="scientific">Isoptericola halotolerans</name>
    <dbReference type="NCBI Taxonomy" id="300560"/>
    <lineage>
        <taxon>Bacteria</taxon>
        <taxon>Bacillati</taxon>
        <taxon>Actinomycetota</taxon>
        <taxon>Actinomycetes</taxon>
        <taxon>Micrococcales</taxon>
        <taxon>Promicromonosporaceae</taxon>
        <taxon>Isoptericola</taxon>
    </lineage>
</organism>
<proteinExistence type="predicted"/>
<dbReference type="Proteomes" id="UP000239895">
    <property type="component" value="Unassembled WGS sequence"/>
</dbReference>
<reference evidence="5 6" key="1">
    <citation type="submission" date="2018-03" db="EMBL/GenBank/DDBJ databases">
        <title>Comparative analysis of microorganisms from saline springs in Andes Mountain Range, Colombia.</title>
        <authorList>
            <person name="Rubin E."/>
        </authorList>
    </citation>
    <scope>NUCLEOTIDE SEQUENCE [LARGE SCALE GENOMIC DNA]</scope>
    <source>
        <strain evidence="5 6">CG 23</strain>
    </source>
</reference>
<protein>
    <submittedName>
        <fullName evidence="5">Lipoprotein LpqB-like beta-propeller protein</fullName>
    </submittedName>
</protein>
<keyword evidence="1" id="KW-0732">Signal</keyword>
<dbReference type="Pfam" id="PF10647">
    <property type="entry name" value="Gmad1"/>
    <property type="match status" value="1"/>
</dbReference>
<keyword evidence="6" id="KW-1185">Reference proteome</keyword>
<sequence>MSRGTRRHLVQTLCAVVLVASAGACASIPTSGGVMESSAEVDSVSDLGFDVQGPATDAGPEQIVQGFVSAAQFGPASAATFDIAREYTTPVAWSAWDEYTQVLVLSEYPRWTVGEFDDSTAVTSVQGEATVVASLDESGVYTELAEPSVVDVTFDLARGTDGQWRISGLEDGLLVLADFLGNAFHRTPLYYPTPDREWWVPDVRWFPGQSWRTAATQAILDGPPERLAQSAVSVVPDGATLAIDAVTVAENGTIDVSLTSAISSAPPEDRALLVAQLEATLREGDGRTVVLSAGTSPLAATSAAEPSRPVTVGDAVAVLGAGSEEGQVLRRVVGRELTDPAVPPDLAGLDVTAVAVGTDDATVVVRDGAGRLVRVGEDGRSELLVGRRVAPPSIDRFDAVWTAVGGELRVVLPAGGVVPVEPEWLADLPVRSLRVAPEGARIALVTDSPDGPEVWVAAIERDADEVPTGLSTPVRVGGPVDSVEAVEWSEESTLTLLGRDPDGARGLFVAGVGGLASSNDGLTRPLATTAVPTAVAAGVGASPTLVLDADGTLHVRQSAALWPVVSEDVVAVAYPG</sequence>
<dbReference type="EMBL" id="PVTX01000009">
    <property type="protein sequence ID" value="PRZ04907.1"/>
    <property type="molecule type" value="Genomic_DNA"/>
</dbReference>
<evidence type="ECO:0000259" key="3">
    <source>
        <dbReference type="Pfam" id="PF10647"/>
    </source>
</evidence>
<gene>
    <name evidence="5" type="ORF">BCL65_109147</name>
</gene>
<feature type="domain" description="GerMN" evidence="2">
    <location>
        <begin position="188"/>
        <end position="290"/>
    </location>
</feature>
<evidence type="ECO:0000259" key="2">
    <source>
        <dbReference type="Pfam" id="PF10646"/>
    </source>
</evidence>
<comment type="caution">
    <text evidence="5">The sequence shown here is derived from an EMBL/GenBank/DDBJ whole genome shotgun (WGS) entry which is preliminary data.</text>
</comment>
<dbReference type="Pfam" id="PF10646">
    <property type="entry name" value="Germane"/>
    <property type="match status" value="1"/>
</dbReference>
<dbReference type="PROSITE" id="PS51257">
    <property type="entry name" value="PROKAR_LIPOPROTEIN"/>
    <property type="match status" value="1"/>
</dbReference>
<accession>A0ABX5EDN9</accession>
<name>A0ABX5EDN9_9MICO</name>
<dbReference type="Pfam" id="PF25976">
    <property type="entry name" value="LpqB_N"/>
    <property type="match status" value="1"/>
</dbReference>
<evidence type="ECO:0000313" key="6">
    <source>
        <dbReference type="Proteomes" id="UP000239895"/>
    </source>
</evidence>
<evidence type="ECO:0000313" key="5">
    <source>
        <dbReference type="EMBL" id="PRZ04907.1"/>
    </source>
</evidence>
<dbReference type="InterPro" id="IPR059026">
    <property type="entry name" value="LpqB_N"/>
</dbReference>
<feature type="chain" id="PRO_5046051208" evidence="1">
    <location>
        <begin position="27"/>
        <end position="576"/>
    </location>
</feature>